<dbReference type="Gene3D" id="2.40.50.1020">
    <property type="entry name" value="LytTr DNA-binding domain"/>
    <property type="match status" value="1"/>
</dbReference>
<feature type="domain" description="HTH LytTR-type" evidence="1">
    <location>
        <begin position="67"/>
        <end position="171"/>
    </location>
</feature>
<dbReference type="EMBL" id="QRPK01000026">
    <property type="protein sequence ID" value="RHM10578.1"/>
    <property type="molecule type" value="Genomic_DNA"/>
</dbReference>
<sequence length="174" mass="20874">MQYLLQSCLFFYITIITKALLLQEGYMKVEIDENIEYTEEIARLQCRYKTTRIRKLAYMIQQFGMQIEVSKEEKTIQVDVDDILYAETVDRKTFLYSDNEIYYYKGTLTKLEEELKVTSFLRISKTTLLNVRYLNYVKPYVNHRLKATLTNGEYLIISRNYIQNLKDYLKNSEV</sequence>
<comment type="caution">
    <text evidence="2">The sequence shown here is derived from an EMBL/GenBank/DDBJ whole genome shotgun (WGS) entry which is preliminary data.</text>
</comment>
<dbReference type="OrthoDB" id="9808614at2"/>
<dbReference type="PANTHER" id="PTHR37299:SF4">
    <property type="entry name" value="TRANSCRIPTIONAL REGULATOR"/>
    <property type="match status" value="1"/>
</dbReference>
<accession>A0A415PD26</accession>
<keyword evidence="3" id="KW-1185">Reference proteome</keyword>
<dbReference type="InterPro" id="IPR007492">
    <property type="entry name" value="LytTR_DNA-bd_dom"/>
</dbReference>
<dbReference type="PANTHER" id="PTHR37299">
    <property type="entry name" value="TRANSCRIPTIONAL REGULATOR-RELATED"/>
    <property type="match status" value="1"/>
</dbReference>
<dbReference type="PROSITE" id="PS50930">
    <property type="entry name" value="HTH_LYTTR"/>
    <property type="match status" value="1"/>
</dbReference>
<protein>
    <submittedName>
        <fullName evidence="2">LytTR family transcriptional regulator</fullName>
    </submittedName>
</protein>
<organism evidence="2 3">
    <name type="scientific">Amedibacillus dolichus</name>
    <dbReference type="NCBI Taxonomy" id="31971"/>
    <lineage>
        <taxon>Bacteria</taxon>
        <taxon>Bacillati</taxon>
        <taxon>Bacillota</taxon>
        <taxon>Erysipelotrichia</taxon>
        <taxon>Erysipelotrichales</taxon>
        <taxon>Erysipelotrichaceae</taxon>
        <taxon>Amedibacillus</taxon>
    </lineage>
</organism>
<name>A0A415PD26_9FIRM</name>
<evidence type="ECO:0000313" key="2">
    <source>
        <dbReference type="EMBL" id="RHM10578.1"/>
    </source>
</evidence>
<dbReference type="SMART" id="SM00850">
    <property type="entry name" value="LytTR"/>
    <property type="match status" value="1"/>
</dbReference>
<dbReference type="GO" id="GO:0000156">
    <property type="term" value="F:phosphorelay response regulator activity"/>
    <property type="evidence" value="ECO:0007669"/>
    <property type="project" value="InterPro"/>
</dbReference>
<proteinExistence type="predicted"/>
<dbReference type="Pfam" id="PF04397">
    <property type="entry name" value="LytTR"/>
    <property type="match status" value="1"/>
</dbReference>
<gene>
    <name evidence="2" type="ORF">DWZ83_06220</name>
</gene>
<evidence type="ECO:0000313" key="3">
    <source>
        <dbReference type="Proteomes" id="UP000284868"/>
    </source>
</evidence>
<dbReference type="Proteomes" id="UP000284868">
    <property type="component" value="Unassembled WGS sequence"/>
</dbReference>
<dbReference type="GO" id="GO:0003677">
    <property type="term" value="F:DNA binding"/>
    <property type="evidence" value="ECO:0007669"/>
    <property type="project" value="InterPro"/>
</dbReference>
<dbReference type="InterPro" id="IPR046947">
    <property type="entry name" value="LytR-like"/>
</dbReference>
<dbReference type="AlphaFoldDB" id="A0A415PD26"/>
<evidence type="ECO:0000259" key="1">
    <source>
        <dbReference type="PROSITE" id="PS50930"/>
    </source>
</evidence>
<reference evidence="2 3" key="1">
    <citation type="submission" date="2018-08" db="EMBL/GenBank/DDBJ databases">
        <title>A genome reference for cultivated species of the human gut microbiota.</title>
        <authorList>
            <person name="Zou Y."/>
            <person name="Xue W."/>
            <person name="Luo G."/>
        </authorList>
    </citation>
    <scope>NUCLEOTIDE SEQUENCE [LARGE SCALE GENOMIC DNA]</scope>
    <source>
        <strain evidence="2 3">AF35-6BH</strain>
    </source>
</reference>